<dbReference type="AlphaFoldDB" id="A0AA40LTK0"/>
<gene>
    <name evidence="2" type="ORF">QTO34_008170</name>
</gene>
<evidence type="ECO:0000313" key="2">
    <source>
        <dbReference type="EMBL" id="KAK1345706.1"/>
    </source>
</evidence>
<protein>
    <submittedName>
        <fullName evidence="2">Uncharacterized protein</fullName>
    </submittedName>
</protein>
<accession>A0AA40LTK0</accession>
<evidence type="ECO:0000256" key="1">
    <source>
        <dbReference type="SAM" id="MobiDB-lite"/>
    </source>
</evidence>
<comment type="caution">
    <text evidence="2">The sequence shown here is derived from an EMBL/GenBank/DDBJ whole genome shotgun (WGS) entry which is preliminary data.</text>
</comment>
<organism evidence="2 3">
    <name type="scientific">Cnephaeus nilssonii</name>
    <name type="common">Northern bat</name>
    <name type="synonym">Eptesicus nilssonii</name>
    <dbReference type="NCBI Taxonomy" id="3371016"/>
    <lineage>
        <taxon>Eukaryota</taxon>
        <taxon>Metazoa</taxon>
        <taxon>Chordata</taxon>
        <taxon>Craniata</taxon>
        <taxon>Vertebrata</taxon>
        <taxon>Euteleostomi</taxon>
        <taxon>Mammalia</taxon>
        <taxon>Eutheria</taxon>
        <taxon>Laurasiatheria</taxon>
        <taxon>Chiroptera</taxon>
        <taxon>Yangochiroptera</taxon>
        <taxon>Vespertilionidae</taxon>
        <taxon>Cnephaeus</taxon>
    </lineage>
</organism>
<feature type="compositionally biased region" description="Basic and acidic residues" evidence="1">
    <location>
        <begin position="42"/>
        <end position="72"/>
    </location>
</feature>
<reference evidence="2" key="1">
    <citation type="submission" date="2023-06" db="EMBL/GenBank/DDBJ databases">
        <title>Reference genome for the Northern bat (Eptesicus nilssonii), a most northern bat species.</title>
        <authorList>
            <person name="Laine V.N."/>
            <person name="Pulliainen A.T."/>
            <person name="Lilley T.M."/>
        </authorList>
    </citation>
    <scope>NUCLEOTIDE SEQUENCE</scope>
    <source>
        <strain evidence="2">BLF_Eptnil</strain>
        <tissue evidence="2">Kidney</tissue>
    </source>
</reference>
<feature type="region of interest" description="Disordered" evidence="1">
    <location>
        <begin position="1"/>
        <end position="72"/>
    </location>
</feature>
<evidence type="ECO:0000313" key="3">
    <source>
        <dbReference type="Proteomes" id="UP001177744"/>
    </source>
</evidence>
<sequence>MRGSKTIPEGLSARALRLPENPSARHQIMSSEMVPAIVETSNVERKQDLSEDQKESQKPRLDGEFEPISKRQ</sequence>
<proteinExistence type="predicted"/>
<dbReference type="EMBL" id="JAULJE010000002">
    <property type="protein sequence ID" value="KAK1345706.1"/>
    <property type="molecule type" value="Genomic_DNA"/>
</dbReference>
<name>A0AA40LTK0_CNENI</name>
<dbReference type="Proteomes" id="UP001177744">
    <property type="component" value="Unassembled WGS sequence"/>
</dbReference>
<keyword evidence="3" id="KW-1185">Reference proteome</keyword>